<dbReference type="EMBL" id="JABFNT010000026">
    <property type="protein sequence ID" value="NOJ78736.1"/>
    <property type="molecule type" value="Genomic_DNA"/>
</dbReference>
<feature type="domain" description="Peptidase S9 prolyl oligopeptidase catalytic" evidence="5">
    <location>
        <begin position="491"/>
        <end position="672"/>
    </location>
</feature>
<dbReference type="Pfam" id="PF02897">
    <property type="entry name" value="Peptidase_S9_N"/>
    <property type="match status" value="1"/>
</dbReference>
<dbReference type="InterPro" id="IPR023302">
    <property type="entry name" value="Pept_S9A_N"/>
</dbReference>
<dbReference type="GO" id="GO:0004252">
    <property type="term" value="F:serine-type endopeptidase activity"/>
    <property type="evidence" value="ECO:0007669"/>
    <property type="project" value="InterPro"/>
</dbReference>
<keyword evidence="1" id="KW-0645">Protease</keyword>
<dbReference type="RefSeq" id="WP_171441101.1">
    <property type="nucleotide sequence ID" value="NZ_JABFNS010000001.1"/>
</dbReference>
<dbReference type="InterPro" id="IPR002470">
    <property type="entry name" value="Peptidase_S9A"/>
</dbReference>
<evidence type="ECO:0000256" key="2">
    <source>
        <dbReference type="ARBA" id="ARBA00022801"/>
    </source>
</evidence>
<sequence length="695" mass="77208">MRRAYVASLLTGLLTSSVATAEAPPQEPFLWLEEVQGEKALEWVRAQNARTLAVLEKDPRFETFHAQALELLTSTDRIPSPGFRAGGVDNFWQDRDNPRGIWRHTSLDGYTRAQTPWETVLDVDALAKAEKANWIWKGSNCLPPADQRCLVSLSNGGKDAVELREFDAAAKHFVEGGFQVPEGKLSASWLDADTLLVGRDWGGDTLTESGYPFVLKRWKRGTPLTEAQEVFRGERTDVSASPVPLRDADGALRAVLVNRAVTFFESEYYLLGDAAPVRLPFPRKSSLQAFVDGQVVFTIEEDWGRFKQGALLAYPLAALKADPAKAKPALLFQPGARQAIESVAATRGQVLVSLYEDVKGALDVYTPVKNRWSRKRLALPKNASVAITATSSSHDRFFVKSQGFLAPTSLWLADAKAGTVKKVKSLPARFDASKLQVDQSWAKSKDGTRVPYFLVRPKARKLDGTLPTLVYGYGGFQVSKPPVYLPEEGKLWMERGGAYVVANIRGGGEFGPRWHQAALREHRQRAFDDFAAVMEDLVRRKISSPRYMGIYGRSNGGVLTSVAMTQRPDLFNAAVIESPLIDMMRYHLLPAGASWVGEFGNPEVPGDAAFISKYSAYQNLREGVRYPAPYITTNTKDDRVHPGHARKFAARLEAMGLPYLYYENTDGGHSNDSDPMLNARRWALHHVYLSRQLMD</sequence>
<dbReference type="InterPro" id="IPR029058">
    <property type="entry name" value="AB_hydrolase_fold"/>
</dbReference>
<dbReference type="GO" id="GO:0006508">
    <property type="term" value="P:proteolysis"/>
    <property type="evidence" value="ECO:0007669"/>
    <property type="project" value="UniProtKB-KW"/>
</dbReference>
<feature type="chain" id="PRO_5030699232" evidence="4">
    <location>
        <begin position="22"/>
        <end position="695"/>
    </location>
</feature>
<dbReference type="InterPro" id="IPR001375">
    <property type="entry name" value="Peptidase_S9_cat"/>
</dbReference>
<feature type="domain" description="Peptidase S9A N-terminal" evidence="6">
    <location>
        <begin position="28"/>
        <end position="424"/>
    </location>
</feature>
<proteinExistence type="predicted"/>
<protein>
    <submittedName>
        <fullName evidence="7">S9 family peptidase</fullName>
    </submittedName>
</protein>
<evidence type="ECO:0000313" key="7">
    <source>
        <dbReference type="EMBL" id="NOJ78736.1"/>
    </source>
</evidence>
<dbReference type="PANTHER" id="PTHR42881:SF13">
    <property type="entry name" value="PROLYL ENDOPEPTIDASE"/>
    <property type="match status" value="1"/>
</dbReference>
<keyword evidence="3" id="KW-0720">Serine protease</keyword>
<dbReference type="Gene3D" id="2.130.10.120">
    <property type="entry name" value="Prolyl oligopeptidase, N-terminal domain"/>
    <property type="match status" value="1"/>
</dbReference>
<evidence type="ECO:0000259" key="6">
    <source>
        <dbReference type="Pfam" id="PF02897"/>
    </source>
</evidence>
<reference evidence="7 8" key="1">
    <citation type="submission" date="2020-05" db="EMBL/GenBank/DDBJ databases">
        <authorList>
            <person name="Whitworth D."/>
        </authorList>
    </citation>
    <scope>NUCLEOTIDE SEQUENCE [LARGE SCALE GENOMIC DNA]</scope>
    <source>
        <strain evidence="7 8">AM005</strain>
    </source>
</reference>
<dbReference type="Gene3D" id="3.40.50.1820">
    <property type="entry name" value="alpha/beta hydrolase"/>
    <property type="match status" value="1"/>
</dbReference>
<dbReference type="PANTHER" id="PTHR42881">
    <property type="entry name" value="PROLYL ENDOPEPTIDASE"/>
    <property type="match status" value="1"/>
</dbReference>
<evidence type="ECO:0000256" key="4">
    <source>
        <dbReference type="SAM" id="SignalP"/>
    </source>
</evidence>
<evidence type="ECO:0000256" key="3">
    <source>
        <dbReference type="ARBA" id="ARBA00022825"/>
    </source>
</evidence>
<dbReference type="Pfam" id="PF00326">
    <property type="entry name" value="Peptidase_S9"/>
    <property type="match status" value="1"/>
</dbReference>
<dbReference type="Proteomes" id="UP000533080">
    <property type="component" value="Unassembled WGS sequence"/>
</dbReference>
<dbReference type="PRINTS" id="PR00862">
    <property type="entry name" value="PROLIGOPTASE"/>
</dbReference>
<feature type="signal peptide" evidence="4">
    <location>
        <begin position="1"/>
        <end position="21"/>
    </location>
</feature>
<keyword evidence="4" id="KW-0732">Signal</keyword>
<evidence type="ECO:0000256" key="1">
    <source>
        <dbReference type="ARBA" id="ARBA00022670"/>
    </source>
</evidence>
<dbReference type="InterPro" id="IPR051167">
    <property type="entry name" value="Prolyl_oligopep/macrocyclase"/>
</dbReference>
<dbReference type="AlphaFoldDB" id="A0A7Y4IGC0"/>
<gene>
    <name evidence="7" type="ORF">HNV28_10330</name>
</gene>
<dbReference type="GO" id="GO:0070012">
    <property type="term" value="F:oligopeptidase activity"/>
    <property type="evidence" value="ECO:0007669"/>
    <property type="project" value="TreeGrafter"/>
</dbReference>
<dbReference type="SUPFAM" id="SSF50993">
    <property type="entry name" value="Peptidase/esterase 'gauge' domain"/>
    <property type="match status" value="1"/>
</dbReference>
<comment type="caution">
    <text evidence="7">The sequence shown here is derived from an EMBL/GenBank/DDBJ whole genome shotgun (WGS) entry which is preliminary data.</text>
</comment>
<accession>A0A7Y4IGC0</accession>
<evidence type="ECO:0000259" key="5">
    <source>
        <dbReference type="Pfam" id="PF00326"/>
    </source>
</evidence>
<dbReference type="SUPFAM" id="SSF53474">
    <property type="entry name" value="alpha/beta-Hydrolases"/>
    <property type="match status" value="1"/>
</dbReference>
<name>A0A7Y4IGC0_MYXXA</name>
<dbReference type="GO" id="GO:0005829">
    <property type="term" value="C:cytosol"/>
    <property type="evidence" value="ECO:0007669"/>
    <property type="project" value="TreeGrafter"/>
</dbReference>
<evidence type="ECO:0000313" key="8">
    <source>
        <dbReference type="Proteomes" id="UP000533080"/>
    </source>
</evidence>
<keyword evidence="2" id="KW-0378">Hydrolase</keyword>
<organism evidence="7 8">
    <name type="scientific">Myxococcus xanthus</name>
    <dbReference type="NCBI Taxonomy" id="34"/>
    <lineage>
        <taxon>Bacteria</taxon>
        <taxon>Pseudomonadati</taxon>
        <taxon>Myxococcota</taxon>
        <taxon>Myxococcia</taxon>
        <taxon>Myxococcales</taxon>
        <taxon>Cystobacterineae</taxon>
        <taxon>Myxococcaceae</taxon>
        <taxon>Myxococcus</taxon>
    </lineage>
</organism>